<gene>
    <name evidence="3" type="ORF">FGO68_gene5440</name>
</gene>
<feature type="region of interest" description="Disordered" evidence="1">
    <location>
        <begin position="138"/>
        <end position="167"/>
    </location>
</feature>
<feature type="chain" id="PRO_5035259001" description="Secreted protein" evidence="2">
    <location>
        <begin position="31"/>
        <end position="167"/>
    </location>
</feature>
<reference evidence="3" key="1">
    <citation type="submission" date="2019-06" db="EMBL/GenBank/DDBJ databases">
        <authorList>
            <person name="Zheng W."/>
        </authorList>
    </citation>
    <scope>NUCLEOTIDE SEQUENCE</scope>
    <source>
        <strain evidence="3">QDHG01</strain>
    </source>
</reference>
<evidence type="ECO:0000256" key="1">
    <source>
        <dbReference type="SAM" id="MobiDB-lite"/>
    </source>
</evidence>
<dbReference type="Proteomes" id="UP000785679">
    <property type="component" value="Unassembled WGS sequence"/>
</dbReference>
<evidence type="ECO:0000313" key="4">
    <source>
        <dbReference type="Proteomes" id="UP000785679"/>
    </source>
</evidence>
<name>A0A8J8SWV1_HALGN</name>
<sequence length="167" mass="19073">MTVNLCWPSCGVRTMSPVALFFSIVRLCLASVDPSMMKSYFEVGKDQYYKGCRSRSNIMQNIILKEHFNYSIQCQRSGLTNGNLRARIIPQMSFNHRFPPSLIDSQIRANPSNKSCNPSRLKSKLLKQINSILNSIQSRKQPMETSCSSQSRQKETNPYKNRVTNQG</sequence>
<protein>
    <recommendedName>
        <fullName evidence="5">Secreted protein</fullName>
    </recommendedName>
</protein>
<keyword evidence="4" id="KW-1185">Reference proteome</keyword>
<proteinExistence type="predicted"/>
<evidence type="ECO:0000313" key="3">
    <source>
        <dbReference type="EMBL" id="TNV73248.1"/>
    </source>
</evidence>
<feature type="compositionally biased region" description="Polar residues" evidence="1">
    <location>
        <begin position="158"/>
        <end position="167"/>
    </location>
</feature>
<comment type="caution">
    <text evidence="3">The sequence shown here is derived from an EMBL/GenBank/DDBJ whole genome shotgun (WGS) entry which is preliminary data.</text>
</comment>
<dbReference type="EMBL" id="RRYP01019431">
    <property type="protein sequence ID" value="TNV73248.1"/>
    <property type="molecule type" value="Genomic_DNA"/>
</dbReference>
<keyword evidence="2" id="KW-0732">Signal</keyword>
<accession>A0A8J8SWV1</accession>
<organism evidence="3 4">
    <name type="scientific">Halteria grandinella</name>
    <dbReference type="NCBI Taxonomy" id="5974"/>
    <lineage>
        <taxon>Eukaryota</taxon>
        <taxon>Sar</taxon>
        <taxon>Alveolata</taxon>
        <taxon>Ciliophora</taxon>
        <taxon>Intramacronucleata</taxon>
        <taxon>Spirotrichea</taxon>
        <taxon>Stichotrichia</taxon>
        <taxon>Sporadotrichida</taxon>
        <taxon>Halteriidae</taxon>
        <taxon>Halteria</taxon>
    </lineage>
</organism>
<feature type="compositionally biased region" description="Polar residues" evidence="1">
    <location>
        <begin position="138"/>
        <end position="151"/>
    </location>
</feature>
<dbReference type="AlphaFoldDB" id="A0A8J8SWV1"/>
<feature type="signal peptide" evidence="2">
    <location>
        <begin position="1"/>
        <end position="30"/>
    </location>
</feature>
<evidence type="ECO:0008006" key="5">
    <source>
        <dbReference type="Google" id="ProtNLM"/>
    </source>
</evidence>
<evidence type="ECO:0000256" key="2">
    <source>
        <dbReference type="SAM" id="SignalP"/>
    </source>
</evidence>